<sequence length="63" mass="7081">MEIQKKVKDTGNKVEDKVGSKVEDIKSSATENKNKVENKVNDIKSSITGDNKEDKKEETQNTK</sequence>
<dbReference type="RefSeq" id="WP_080459489.1">
    <property type="nucleotide sequence ID" value="NZ_JXMW01000001.1"/>
</dbReference>
<dbReference type="AlphaFoldDB" id="A0A1V6N5I0"/>
<feature type="compositionally biased region" description="Basic and acidic residues" evidence="1">
    <location>
        <begin position="50"/>
        <end position="63"/>
    </location>
</feature>
<comment type="caution">
    <text evidence="2">The sequence shown here is derived from an EMBL/GenBank/DDBJ whole genome shotgun (WGS) entry which is preliminary data.</text>
</comment>
<evidence type="ECO:0000256" key="1">
    <source>
        <dbReference type="SAM" id="MobiDB-lite"/>
    </source>
</evidence>
<dbReference type="Proteomes" id="UP000191661">
    <property type="component" value="Unassembled WGS sequence"/>
</dbReference>
<dbReference type="EMBL" id="JXMW01000001">
    <property type="protein sequence ID" value="OQD59872.1"/>
    <property type="molecule type" value="Genomic_DNA"/>
</dbReference>
<feature type="compositionally biased region" description="Basic and acidic residues" evidence="1">
    <location>
        <begin position="1"/>
        <end position="42"/>
    </location>
</feature>
<reference evidence="2 3" key="1">
    <citation type="submission" date="2014-12" db="EMBL/GenBank/DDBJ databases">
        <title>Genome sequence of Methanobrevibacter arboriphilicus DH1, DSM1125.</title>
        <authorList>
            <person name="Poehlein A."/>
            <person name="Thauer R.K."/>
            <person name="Seedorf H."/>
            <person name="Daniel R."/>
        </authorList>
    </citation>
    <scope>NUCLEOTIDE SEQUENCE [LARGE SCALE GENOMIC DNA]</scope>
    <source>
        <strain evidence="2 3">DH1</strain>
    </source>
</reference>
<accession>A0A1V6N5I0</accession>
<feature type="region of interest" description="Disordered" evidence="1">
    <location>
        <begin position="1"/>
        <end position="63"/>
    </location>
</feature>
<keyword evidence="3" id="KW-1185">Reference proteome</keyword>
<protein>
    <submittedName>
        <fullName evidence="2">Uncharacterized protein</fullName>
    </submittedName>
</protein>
<organism evidence="2 3">
    <name type="scientific">Methanobrevibacter arboriphilus JCM 13429 = DSM 1125</name>
    <dbReference type="NCBI Taxonomy" id="1300164"/>
    <lineage>
        <taxon>Archaea</taxon>
        <taxon>Methanobacteriati</taxon>
        <taxon>Methanobacteriota</taxon>
        <taxon>Methanomada group</taxon>
        <taxon>Methanobacteria</taxon>
        <taxon>Methanobacteriales</taxon>
        <taxon>Methanobacteriaceae</taxon>
        <taxon>Methanobrevibacter</taxon>
    </lineage>
</organism>
<gene>
    <name evidence="2" type="ORF">MBBAR_1c02820</name>
</gene>
<evidence type="ECO:0000313" key="2">
    <source>
        <dbReference type="EMBL" id="OQD59872.1"/>
    </source>
</evidence>
<proteinExistence type="predicted"/>
<evidence type="ECO:0000313" key="3">
    <source>
        <dbReference type="Proteomes" id="UP000191661"/>
    </source>
</evidence>
<name>A0A1V6N5I0_METAZ</name>